<reference evidence="3" key="1">
    <citation type="submission" date="2023-11" db="UniProtKB">
        <authorList>
            <consortium name="WormBaseParasite"/>
        </authorList>
    </citation>
    <scope>IDENTIFICATION</scope>
</reference>
<keyword evidence="1" id="KW-0472">Membrane</keyword>
<evidence type="ECO:0008006" key="4">
    <source>
        <dbReference type="Google" id="ProtNLM"/>
    </source>
</evidence>
<feature type="transmembrane region" description="Helical" evidence="1">
    <location>
        <begin position="320"/>
        <end position="344"/>
    </location>
</feature>
<evidence type="ECO:0000313" key="3">
    <source>
        <dbReference type="WBParaSite" id="SMRG1_80590.8"/>
    </source>
</evidence>
<name>A0AA85AET7_9TREM</name>
<keyword evidence="1" id="KW-1133">Transmembrane helix</keyword>
<accession>A0AA85AET7</accession>
<sequence>MISTFSFGQLVTIYSFIVHTWEFFDCNEFCENARLLSQAKVIFQSDTHKYSHYYHYSQFIRSNQPSPIVSENFEKLDNAKEITLKSPLTFYGADLNSVYIDTHGEISVGQHGDLRVIMNSIYGNFVCETEILNEEKYFAVRRSCHKNIDNKNDTLKAMHLIHSNGKIYFYFENIPRGLEGNVVLSRIYYHISCGRNGKNGPQADVPSEWITNGTLVEYEVLGDCPIHNSIAACHDATTSSTKCLWCEKANACITSSDKDVHDFKVNRCQNQNMNTDTTTLATTETDLINELKKTNPSTESHLNMTTNTIEDTGERKSPQYVYIVVPLVISFLIVCIGCGIWLWFHRRKRVYP</sequence>
<protein>
    <recommendedName>
        <fullName evidence="4">Egg protein CP391S-like protein</fullName>
    </recommendedName>
</protein>
<evidence type="ECO:0000256" key="1">
    <source>
        <dbReference type="SAM" id="Phobius"/>
    </source>
</evidence>
<dbReference type="AlphaFoldDB" id="A0AA85AET7"/>
<keyword evidence="1" id="KW-0812">Transmembrane</keyword>
<proteinExistence type="predicted"/>
<dbReference type="Proteomes" id="UP000050790">
    <property type="component" value="Unassembled WGS sequence"/>
</dbReference>
<organism evidence="2 3">
    <name type="scientific">Schistosoma margrebowiei</name>
    <dbReference type="NCBI Taxonomy" id="48269"/>
    <lineage>
        <taxon>Eukaryota</taxon>
        <taxon>Metazoa</taxon>
        <taxon>Spiralia</taxon>
        <taxon>Lophotrochozoa</taxon>
        <taxon>Platyhelminthes</taxon>
        <taxon>Trematoda</taxon>
        <taxon>Digenea</taxon>
        <taxon>Strigeidida</taxon>
        <taxon>Schistosomatoidea</taxon>
        <taxon>Schistosomatidae</taxon>
        <taxon>Schistosoma</taxon>
    </lineage>
</organism>
<dbReference type="WBParaSite" id="SMRG1_80590.8">
    <property type="protein sequence ID" value="SMRG1_80590.8"/>
    <property type="gene ID" value="SMRG1_80590"/>
</dbReference>
<evidence type="ECO:0000313" key="2">
    <source>
        <dbReference type="Proteomes" id="UP000050790"/>
    </source>
</evidence>